<accession>A0A6C1C5H3</accession>
<dbReference type="InterPro" id="IPR037923">
    <property type="entry name" value="HTH-like"/>
</dbReference>
<dbReference type="SUPFAM" id="SSF51215">
    <property type="entry name" value="Regulatory protein AraC"/>
    <property type="match status" value="1"/>
</dbReference>
<dbReference type="GO" id="GO:0043565">
    <property type="term" value="F:sequence-specific DNA binding"/>
    <property type="evidence" value="ECO:0007669"/>
    <property type="project" value="InterPro"/>
</dbReference>
<feature type="compositionally biased region" description="Low complexity" evidence="4">
    <location>
        <begin position="297"/>
        <end position="307"/>
    </location>
</feature>
<keyword evidence="3" id="KW-0804">Transcription</keyword>
<name>A0A6C1C5H3_9ACTN</name>
<dbReference type="GO" id="GO:0003700">
    <property type="term" value="F:DNA-binding transcription factor activity"/>
    <property type="evidence" value="ECO:0007669"/>
    <property type="project" value="InterPro"/>
</dbReference>
<keyword evidence="1" id="KW-0805">Transcription regulation</keyword>
<comment type="caution">
    <text evidence="5">The sequence shown here is derived from an EMBL/GenBank/DDBJ whole genome shotgun (WGS) entry which is preliminary data.</text>
</comment>
<dbReference type="SMART" id="SM00342">
    <property type="entry name" value="HTH_ARAC"/>
    <property type="match status" value="1"/>
</dbReference>
<sequence>MAGRDRAQERPGGSAPGDWVRYWRDPDRPLEAMRAHFTGHVFHRHSHDAYSFAVTETGAQRFHCRGDDHTSGAGMVMAFNPDDPHDGEAAVPAGFTYRIVHLGPDLVRSVLTDAAGRRAPMPLFPQPVREDPVLRQALLRLHAALLGGAAAGPLVRDERLTEAVLAMVRRGARTPARTMTARAGSAAVHRARQLLADEWAQEVTAERLAQAAGCSRFALYRAFRAELGMPPSDFQRQLRLRRARRMLAAGATAAEAAAHCGFADQAHLHRWFVRSYGITPGAYARGPHAPGREADGAPRPGGAPVRGTVPLTRSGPAAP</sequence>
<organism evidence="5 6">
    <name type="scientific">Streptomyces albus</name>
    <dbReference type="NCBI Taxonomy" id="1888"/>
    <lineage>
        <taxon>Bacteria</taxon>
        <taxon>Bacillati</taxon>
        <taxon>Actinomycetota</taxon>
        <taxon>Actinomycetes</taxon>
        <taxon>Kitasatosporales</taxon>
        <taxon>Streptomycetaceae</taxon>
        <taxon>Streptomyces</taxon>
    </lineage>
</organism>
<evidence type="ECO:0000313" key="6">
    <source>
        <dbReference type="Proteomes" id="UP000298111"/>
    </source>
</evidence>
<evidence type="ECO:0000256" key="2">
    <source>
        <dbReference type="ARBA" id="ARBA00023125"/>
    </source>
</evidence>
<dbReference type="Proteomes" id="UP000298111">
    <property type="component" value="Unassembled WGS sequence"/>
</dbReference>
<dbReference type="InterPro" id="IPR050204">
    <property type="entry name" value="AraC_XylS_family_regulators"/>
</dbReference>
<keyword evidence="2" id="KW-0238">DNA-binding</keyword>
<protein>
    <submittedName>
        <fullName evidence="5">AraC family transcriptional regulator</fullName>
    </submittedName>
</protein>
<dbReference type="EMBL" id="RCIY01000055">
    <property type="protein sequence ID" value="TGG83256.1"/>
    <property type="molecule type" value="Genomic_DNA"/>
</dbReference>
<dbReference type="PANTHER" id="PTHR46796:SF2">
    <property type="entry name" value="TRANSCRIPTIONAL REGULATORY PROTEIN"/>
    <property type="match status" value="1"/>
</dbReference>
<dbReference type="Gene3D" id="1.10.10.60">
    <property type="entry name" value="Homeodomain-like"/>
    <property type="match status" value="1"/>
</dbReference>
<dbReference type="RefSeq" id="WP_016468763.1">
    <property type="nucleotide sequence ID" value="NZ_BBQG01000016.1"/>
</dbReference>
<evidence type="ECO:0000313" key="5">
    <source>
        <dbReference type="EMBL" id="TGG83256.1"/>
    </source>
</evidence>
<dbReference type="InterPro" id="IPR018060">
    <property type="entry name" value="HTH_AraC"/>
</dbReference>
<dbReference type="InterPro" id="IPR009057">
    <property type="entry name" value="Homeodomain-like_sf"/>
</dbReference>
<dbReference type="Pfam" id="PF02311">
    <property type="entry name" value="AraC_binding"/>
    <property type="match status" value="1"/>
</dbReference>
<dbReference type="PANTHER" id="PTHR46796">
    <property type="entry name" value="HTH-TYPE TRANSCRIPTIONAL ACTIVATOR RHAS-RELATED"/>
    <property type="match status" value="1"/>
</dbReference>
<evidence type="ECO:0000256" key="3">
    <source>
        <dbReference type="ARBA" id="ARBA00023163"/>
    </source>
</evidence>
<dbReference type="PROSITE" id="PS01124">
    <property type="entry name" value="HTH_ARAC_FAMILY_2"/>
    <property type="match status" value="1"/>
</dbReference>
<evidence type="ECO:0000256" key="4">
    <source>
        <dbReference type="SAM" id="MobiDB-lite"/>
    </source>
</evidence>
<feature type="region of interest" description="Disordered" evidence="4">
    <location>
        <begin position="284"/>
        <end position="319"/>
    </location>
</feature>
<dbReference type="SUPFAM" id="SSF46689">
    <property type="entry name" value="Homeodomain-like"/>
    <property type="match status" value="2"/>
</dbReference>
<dbReference type="Pfam" id="PF12833">
    <property type="entry name" value="HTH_18"/>
    <property type="match status" value="1"/>
</dbReference>
<proteinExistence type="predicted"/>
<dbReference type="GeneID" id="75183892"/>
<gene>
    <name evidence="5" type="ORF">D8771_14490</name>
</gene>
<evidence type="ECO:0000256" key="1">
    <source>
        <dbReference type="ARBA" id="ARBA00023015"/>
    </source>
</evidence>
<dbReference type="AlphaFoldDB" id="A0A6C1C5H3"/>
<dbReference type="InterPro" id="IPR003313">
    <property type="entry name" value="AraC-bd"/>
</dbReference>
<reference evidence="5 6" key="1">
    <citation type="submission" date="2018-10" db="EMBL/GenBank/DDBJ databases">
        <title>Isolation of pseudouridimycin from Streptomyces albus DSM 40763.</title>
        <authorList>
            <person name="Rosenqvist P."/>
            <person name="Metsae-Ketelae M."/>
            <person name="Virta P."/>
        </authorList>
    </citation>
    <scope>NUCLEOTIDE SEQUENCE [LARGE SCALE GENOMIC DNA]</scope>
    <source>
        <strain evidence="5 6">DSM 40763</strain>
    </source>
</reference>